<sequence length="912" mass="101738">HKLTRDELQQISYHMCHAYCRCPTPISIPVPVAYADLLCTRAKIVIEAQNLPFQPRVRGESADEKRVREAANVQLLNANVEAHMNGRGGGGGRGYSGGGGGGQRGRGGGGGDGGSGSRPPQRPNVPDVRALAQRVSQLAIGGSGTTPREPTPRGTLGAEIELIVNLYPITGWEQISLNLYDIDIQLRRNDGHGFVQMTAGPAGGQNARRVRDERKADNIRVVQRMATEWLEAFGGLLYAFDGQKFLYVSQQLPTVMEAPITRAVTLQLDGFPEQTFEVRIQYVRAVSMAPLVEYFSGHNPAANAEDFREAQQALEIVMRYMPAQSLVTVGRNLFLRDGRRQGADNVEIAVGHSQAIYVTKSGVTANFDRAFTLMVTGGPLTAFIERELNISDIRNYRFTAEDIRRVSARINGLTIYTNHRLNNGVAQKRNFIMNLMVAEKVHEHTFTDGNGQSVTLEEYFRNTYPHTGRLLRNVGLIKARNGNHLPVDVCHVYPNQPMPRRMETPEMTQQKTSASSQDPSTRFGLIQQSAEEVEAVSRALMASFGLELNLVPIKLTGRRLSSPRLLGDQRWLESGRPLNRWAFLNYSQAVDNNFQTHYDMFFPELIRNARQIGITIADQPVVKVSHRLTREAIEADIAEHRDLDMIFICLPVTPIYKAVKRYGDRVYGVATQCILDQNLMRTPRGYFRNYVYKTKARIGGQNQVLAPECRPSALLGGNSDQQRSTMVVGVDVIHSGAGLNQCPSIAASVASIDSAFSIYHETVAGQPPNTELIPTYDEMFVRHLEAYQAKNNNSLPQSVILFRDGVSDGQLDQVLAVEIPLIRKAYDSIRKDFPFKVTAFVVQKRHHIRFMPFARTNDARGREIRNIPAGTVVDHTITHPLRDEFHLCSHNGLLWPSVLALFITDFNCNFIL</sequence>
<dbReference type="Pfam" id="PF16486">
    <property type="entry name" value="ArgoN"/>
    <property type="match status" value="1"/>
</dbReference>
<gene>
    <name evidence="3" type="ORF">OSB1V03_LOCUS10614</name>
</gene>
<keyword evidence="4" id="KW-1185">Reference proteome</keyword>
<dbReference type="SUPFAM" id="SSF101690">
    <property type="entry name" value="PAZ domain"/>
    <property type="match status" value="1"/>
</dbReference>
<evidence type="ECO:0000313" key="4">
    <source>
        <dbReference type="Proteomes" id="UP000759131"/>
    </source>
</evidence>
<dbReference type="InterPro" id="IPR012337">
    <property type="entry name" value="RNaseH-like_sf"/>
</dbReference>
<dbReference type="InterPro" id="IPR036085">
    <property type="entry name" value="PAZ_dom_sf"/>
</dbReference>
<dbReference type="CDD" id="cd02846">
    <property type="entry name" value="PAZ_argonaute_like"/>
    <property type="match status" value="1"/>
</dbReference>
<dbReference type="PANTHER" id="PTHR22891">
    <property type="entry name" value="EUKARYOTIC TRANSLATION INITIATION FACTOR 2C"/>
    <property type="match status" value="1"/>
</dbReference>
<protein>
    <recommendedName>
        <fullName evidence="2">Piwi domain-containing protein</fullName>
    </recommendedName>
</protein>
<dbReference type="Gene3D" id="3.30.420.10">
    <property type="entry name" value="Ribonuclease H-like superfamily/Ribonuclease H"/>
    <property type="match status" value="2"/>
</dbReference>
<reference evidence="3" key="1">
    <citation type="submission" date="2020-11" db="EMBL/GenBank/DDBJ databases">
        <authorList>
            <person name="Tran Van P."/>
        </authorList>
    </citation>
    <scope>NUCLEOTIDE SEQUENCE</scope>
</reference>
<feature type="region of interest" description="Disordered" evidence="1">
    <location>
        <begin position="500"/>
        <end position="521"/>
    </location>
</feature>
<dbReference type="SUPFAM" id="SSF53098">
    <property type="entry name" value="Ribonuclease H-like"/>
    <property type="match status" value="2"/>
</dbReference>
<dbReference type="OrthoDB" id="6500565at2759"/>
<dbReference type="EMBL" id="OC862412">
    <property type="protein sequence ID" value="CAD7630201.1"/>
    <property type="molecule type" value="Genomic_DNA"/>
</dbReference>
<feature type="domain" description="Piwi" evidence="2">
    <location>
        <begin position="645"/>
        <end position="851"/>
    </location>
</feature>
<organism evidence="3">
    <name type="scientific">Medioppia subpectinata</name>
    <dbReference type="NCBI Taxonomy" id="1979941"/>
    <lineage>
        <taxon>Eukaryota</taxon>
        <taxon>Metazoa</taxon>
        <taxon>Ecdysozoa</taxon>
        <taxon>Arthropoda</taxon>
        <taxon>Chelicerata</taxon>
        <taxon>Arachnida</taxon>
        <taxon>Acari</taxon>
        <taxon>Acariformes</taxon>
        <taxon>Sarcoptiformes</taxon>
        <taxon>Oribatida</taxon>
        <taxon>Brachypylina</taxon>
        <taxon>Oppioidea</taxon>
        <taxon>Oppiidae</taxon>
        <taxon>Medioppia</taxon>
    </lineage>
</organism>
<dbReference type="InterPro" id="IPR032474">
    <property type="entry name" value="Argonaute_N"/>
</dbReference>
<dbReference type="InterPro" id="IPR036397">
    <property type="entry name" value="RNaseH_sf"/>
</dbReference>
<dbReference type="InterPro" id="IPR003165">
    <property type="entry name" value="Piwi"/>
</dbReference>
<feature type="compositionally biased region" description="Polar residues" evidence="1">
    <location>
        <begin position="506"/>
        <end position="521"/>
    </location>
</feature>
<feature type="region of interest" description="Disordered" evidence="1">
    <location>
        <begin position="82"/>
        <end position="125"/>
    </location>
</feature>
<dbReference type="Gene3D" id="2.170.260.10">
    <property type="entry name" value="paz domain"/>
    <property type="match status" value="1"/>
</dbReference>
<evidence type="ECO:0000256" key="1">
    <source>
        <dbReference type="SAM" id="MobiDB-lite"/>
    </source>
</evidence>
<dbReference type="SMART" id="SM00950">
    <property type="entry name" value="Piwi"/>
    <property type="match status" value="1"/>
</dbReference>
<name>A0A7R9Q2W3_9ACAR</name>
<evidence type="ECO:0000259" key="2">
    <source>
        <dbReference type="PROSITE" id="PS50822"/>
    </source>
</evidence>
<dbReference type="Pfam" id="PF02171">
    <property type="entry name" value="Piwi"/>
    <property type="match status" value="2"/>
</dbReference>
<proteinExistence type="predicted"/>
<feature type="compositionally biased region" description="Gly residues" evidence="1">
    <location>
        <begin position="86"/>
        <end position="116"/>
    </location>
</feature>
<dbReference type="Proteomes" id="UP000759131">
    <property type="component" value="Unassembled WGS sequence"/>
</dbReference>
<dbReference type="AlphaFoldDB" id="A0A7R9Q2W3"/>
<dbReference type="GO" id="GO:0034587">
    <property type="term" value="P:piRNA processing"/>
    <property type="evidence" value="ECO:0007669"/>
    <property type="project" value="UniProtKB-ARBA"/>
</dbReference>
<dbReference type="EMBL" id="CAJPIZ010007837">
    <property type="protein sequence ID" value="CAG2110631.1"/>
    <property type="molecule type" value="Genomic_DNA"/>
</dbReference>
<dbReference type="GO" id="GO:0003723">
    <property type="term" value="F:RNA binding"/>
    <property type="evidence" value="ECO:0007669"/>
    <property type="project" value="InterPro"/>
</dbReference>
<feature type="non-terminal residue" evidence="3">
    <location>
        <position position="1"/>
    </location>
</feature>
<feature type="domain" description="Piwi" evidence="2">
    <location>
        <begin position="1"/>
        <end position="47"/>
    </location>
</feature>
<dbReference type="PROSITE" id="PS50822">
    <property type="entry name" value="PIWI"/>
    <property type="match status" value="2"/>
</dbReference>
<dbReference type="Gene3D" id="3.40.50.2300">
    <property type="match status" value="1"/>
</dbReference>
<accession>A0A7R9Q2W3</accession>
<evidence type="ECO:0000313" key="3">
    <source>
        <dbReference type="EMBL" id="CAD7630201.1"/>
    </source>
</evidence>